<dbReference type="GO" id="GO:0003824">
    <property type="term" value="F:catalytic activity"/>
    <property type="evidence" value="ECO:0007669"/>
    <property type="project" value="InterPro"/>
</dbReference>
<name>A0AAE3P4G0_9BACT</name>
<evidence type="ECO:0000256" key="1">
    <source>
        <dbReference type="ARBA" id="ARBA00001966"/>
    </source>
</evidence>
<keyword evidence="4" id="KW-0408">Iron</keyword>
<dbReference type="InterPro" id="IPR058240">
    <property type="entry name" value="rSAM_sf"/>
</dbReference>
<keyword evidence="2" id="KW-0949">S-adenosyl-L-methionine</keyword>
<comment type="caution">
    <text evidence="7">The sequence shown here is derived from an EMBL/GenBank/DDBJ whole genome shotgun (WGS) entry which is preliminary data.</text>
</comment>
<dbReference type="InterPro" id="IPR006638">
    <property type="entry name" value="Elp3/MiaA/NifB-like_rSAM"/>
</dbReference>
<dbReference type="EMBL" id="JAPHEG010000004">
    <property type="protein sequence ID" value="MDF2953828.1"/>
    <property type="molecule type" value="Genomic_DNA"/>
</dbReference>
<dbReference type="PANTHER" id="PTHR43409:SF15">
    <property type="entry name" value="PUTATIVE-RELATED"/>
    <property type="match status" value="1"/>
</dbReference>
<evidence type="ECO:0000256" key="2">
    <source>
        <dbReference type="ARBA" id="ARBA00022691"/>
    </source>
</evidence>
<dbReference type="GO" id="GO:0051536">
    <property type="term" value="F:iron-sulfur cluster binding"/>
    <property type="evidence" value="ECO:0007669"/>
    <property type="project" value="UniProtKB-KW"/>
</dbReference>
<dbReference type="SUPFAM" id="SSF102114">
    <property type="entry name" value="Radical SAM enzymes"/>
    <property type="match status" value="1"/>
</dbReference>
<dbReference type="SFLD" id="SFLDS00029">
    <property type="entry name" value="Radical_SAM"/>
    <property type="match status" value="1"/>
</dbReference>
<evidence type="ECO:0000256" key="3">
    <source>
        <dbReference type="ARBA" id="ARBA00022723"/>
    </source>
</evidence>
<evidence type="ECO:0000259" key="6">
    <source>
        <dbReference type="PROSITE" id="PS51918"/>
    </source>
</evidence>
<evidence type="ECO:0000313" key="7">
    <source>
        <dbReference type="EMBL" id="MDF2953828.1"/>
    </source>
</evidence>
<dbReference type="SMART" id="SM00729">
    <property type="entry name" value="Elp3"/>
    <property type="match status" value="1"/>
</dbReference>
<dbReference type="InterPro" id="IPR007197">
    <property type="entry name" value="rSAM"/>
</dbReference>
<dbReference type="GO" id="GO:0031419">
    <property type="term" value="F:cobalamin binding"/>
    <property type="evidence" value="ECO:0007669"/>
    <property type="project" value="InterPro"/>
</dbReference>
<accession>A0AAE3P4G0</accession>
<dbReference type="GO" id="GO:0046872">
    <property type="term" value="F:metal ion binding"/>
    <property type="evidence" value="ECO:0007669"/>
    <property type="project" value="UniProtKB-KW"/>
</dbReference>
<dbReference type="InterPro" id="IPR036724">
    <property type="entry name" value="Cobalamin-bd_sf"/>
</dbReference>
<evidence type="ECO:0000256" key="4">
    <source>
        <dbReference type="ARBA" id="ARBA00023004"/>
    </source>
</evidence>
<organism evidence="7 8">
    <name type="scientific">Candidatus Thermodesulfobacterium syntrophicum</name>
    <dbReference type="NCBI Taxonomy" id="3060442"/>
    <lineage>
        <taxon>Bacteria</taxon>
        <taxon>Pseudomonadati</taxon>
        <taxon>Thermodesulfobacteriota</taxon>
        <taxon>Thermodesulfobacteria</taxon>
        <taxon>Thermodesulfobacteriales</taxon>
        <taxon>Thermodesulfobacteriaceae</taxon>
        <taxon>Thermodesulfobacterium</taxon>
    </lineage>
</organism>
<dbReference type="PANTHER" id="PTHR43409">
    <property type="entry name" value="ANAEROBIC MAGNESIUM-PROTOPORPHYRIN IX MONOMETHYL ESTER CYCLASE-RELATED"/>
    <property type="match status" value="1"/>
</dbReference>
<evidence type="ECO:0000313" key="8">
    <source>
        <dbReference type="Proteomes" id="UP001144110"/>
    </source>
</evidence>
<dbReference type="Gene3D" id="3.80.30.20">
    <property type="entry name" value="tm_1862 like domain"/>
    <property type="match status" value="1"/>
</dbReference>
<proteinExistence type="predicted"/>
<reference evidence="7" key="1">
    <citation type="submission" date="2022-11" db="EMBL/GenBank/DDBJ databases">
        <title>Candidatus Alkanophaga archaea from heated hydrothermal vent sediment oxidize petroleum alkanes.</title>
        <authorList>
            <person name="Zehnle H."/>
            <person name="Laso-Perez R."/>
            <person name="Lipp J."/>
            <person name="Teske A."/>
            <person name="Wegener G."/>
        </authorList>
    </citation>
    <scope>NUCLEOTIDE SEQUENCE</scope>
    <source>
        <strain evidence="7">MCA70</strain>
    </source>
</reference>
<dbReference type="AlphaFoldDB" id="A0AAE3P4G0"/>
<dbReference type="PROSITE" id="PS51918">
    <property type="entry name" value="RADICAL_SAM"/>
    <property type="match status" value="1"/>
</dbReference>
<dbReference type="Pfam" id="PF04055">
    <property type="entry name" value="Radical_SAM"/>
    <property type="match status" value="1"/>
</dbReference>
<protein>
    <submittedName>
        <fullName evidence="7">Radical SAM superfamily enzyme YgiQ</fullName>
    </submittedName>
</protein>
<dbReference type="InterPro" id="IPR051198">
    <property type="entry name" value="BchE-like"/>
</dbReference>
<evidence type="ECO:0000256" key="5">
    <source>
        <dbReference type="ARBA" id="ARBA00023014"/>
    </source>
</evidence>
<comment type="cofactor">
    <cofactor evidence="1">
        <name>[4Fe-4S] cluster</name>
        <dbReference type="ChEBI" id="CHEBI:49883"/>
    </cofactor>
</comment>
<feature type="domain" description="Radical SAM core" evidence="6">
    <location>
        <begin position="199"/>
        <end position="425"/>
    </location>
</feature>
<keyword evidence="5" id="KW-0411">Iron-sulfur</keyword>
<dbReference type="InterPro" id="IPR023404">
    <property type="entry name" value="rSAM_horseshoe"/>
</dbReference>
<dbReference type="Proteomes" id="UP001144110">
    <property type="component" value="Unassembled WGS sequence"/>
</dbReference>
<dbReference type="SUPFAM" id="SSF52242">
    <property type="entry name" value="Cobalamin (vitamin B12)-binding domain"/>
    <property type="match status" value="1"/>
</dbReference>
<dbReference type="GO" id="GO:0005829">
    <property type="term" value="C:cytosol"/>
    <property type="evidence" value="ECO:0007669"/>
    <property type="project" value="TreeGrafter"/>
</dbReference>
<dbReference type="SFLD" id="SFLDG01082">
    <property type="entry name" value="B12-binding_domain_containing"/>
    <property type="match status" value="1"/>
</dbReference>
<sequence length="443" mass="52480">MVYDFLLINPWIYDFAAYDFWLKPYGLLLLGGKLRKLGYSIYYIDLLDPLHPKLPVKPRRKEFGTGHFYKEPTPKPIYFKDVPRRFFRYGIPVSIFKKILSTLKFKAVLLTCTMTYWYPGLISVLEILTSKYPEIPVYIGGIYVKLCYEHLKSHIEKYYSDFPVYIVKENADEFLKFIIKKYEPSTKPYINEYPIFDMQSFIPYVVIMTSYGCPFNCPYCASKTLYPKFKSREPEDVFKEIVLWHKNYGVIDFAFYDDALLFNFESHLAIILEKVLSHNLNLRFHTPNAVHARFITKDVAQLLKRSGFKTIRIGLERVENRFDNKVSIDEFLQAVSYLKFAGFKERELGAYLLYGIPEEDFKEVEKGLIFLEKHRVAPYLAEFSPIPGTPFFELTKNHSRYPIEEDPVFHNNTIFPALKNPDWEEIKRIKILSREIRRRIFNP</sequence>
<dbReference type="CDD" id="cd01335">
    <property type="entry name" value="Radical_SAM"/>
    <property type="match status" value="1"/>
</dbReference>
<keyword evidence="3" id="KW-0479">Metal-binding</keyword>
<gene>
    <name evidence="7" type="ORF">OD816_001073</name>
</gene>